<accession>A0AAW2ZI02</accession>
<dbReference type="GO" id="GO:0140359">
    <property type="term" value="F:ABC-type transporter activity"/>
    <property type="evidence" value="ECO:0007669"/>
    <property type="project" value="InterPro"/>
</dbReference>
<comment type="similarity">
    <text evidence="1">Belongs to the ABC transporter superfamily. ABCD family. Peroxisomal fatty acyl CoA transporter (TC 3.A.1.203) subfamily.</text>
</comment>
<dbReference type="PANTHER" id="PTHR11384:SF59">
    <property type="entry name" value="LYSOSOMAL COBALAMIN TRANSPORTER ABCD4"/>
    <property type="match status" value="1"/>
</dbReference>
<dbReference type="GO" id="GO:0005324">
    <property type="term" value="F:long-chain fatty acid transmembrane transporter activity"/>
    <property type="evidence" value="ECO:0007669"/>
    <property type="project" value="TreeGrafter"/>
</dbReference>
<dbReference type="SUPFAM" id="SSF52540">
    <property type="entry name" value="P-loop containing nucleoside triphosphate hydrolases"/>
    <property type="match status" value="1"/>
</dbReference>
<dbReference type="Proteomes" id="UP001431209">
    <property type="component" value="Unassembled WGS sequence"/>
</dbReference>
<dbReference type="PROSITE" id="PS50893">
    <property type="entry name" value="ABC_TRANSPORTER_2"/>
    <property type="match status" value="1"/>
</dbReference>
<feature type="transmembrane region" description="Helical" evidence="8">
    <location>
        <begin position="215"/>
        <end position="237"/>
    </location>
</feature>
<dbReference type="Gene3D" id="1.20.1560.10">
    <property type="entry name" value="ABC transporter type 1, transmembrane domain"/>
    <property type="match status" value="1"/>
</dbReference>
<evidence type="ECO:0000256" key="7">
    <source>
        <dbReference type="ARBA" id="ARBA00023136"/>
    </source>
</evidence>
<keyword evidence="6 8" id="KW-1133">Transmembrane helix</keyword>
<evidence type="ECO:0000256" key="8">
    <source>
        <dbReference type="SAM" id="Phobius"/>
    </source>
</evidence>
<evidence type="ECO:0000313" key="11">
    <source>
        <dbReference type="EMBL" id="KAL0488430.1"/>
    </source>
</evidence>
<dbReference type="Pfam" id="PF00005">
    <property type="entry name" value="ABC_tran"/>
    <property type="match status" value="1"/>
</dbReference>
<dbReference type="Gene3D" id="3.40.50.300">
    <property type="entry name" value="P-loop containing nucleotide triphosphate hydrolases"/>
    <property type="match status" value="1"/>
</dbReference>
<sequence>MSFQPLRNQYASDCAQNVQSHKLNLQFLKSVVRVATATLSSVQQNNQAVPFYRKISVVNIGILILLFLICIAEIFIGNEVGNAIGGVSAQLYSYTKGKSPDLFVKALIYISFWVVAVCITKTIRQFVADALTIFWRSNITKNIQRKYLEDRTYYKMITLYKIIDNPDQRITDDAERFSYLSGQVLTKLFSSPITVFYYTATMWTAVGFQGVFVCYIYFIVGSIINSLIMSPIINLWFKQEKHEGDFRFSHASLRINAESVAFYRGEAREREINDNYFSTLLKNRWIISWWTLALNFHMNFFGYLGSILNYILIGYSMYVSGTFAKEDAKVEEISRNISITSFQVMMLVYGFTQFIQLGGQMSELGGHLSRLGEMQESISKIKTVEQIEGSYSDIELESESFNFENVSIYTPGVNPTCLIKNLNVNITPGTHVLITGPSGCGKTSLTRVMCGLWRYEGGTLSKPSFESVFYIPQQVYTNLGSLKEQIIYPDRNCDDHALLFSCLEKACLSHLYARVSDWDFCCNWSELLSPGERQRLSLSRLFYKNPSFVVLDESTSALDVDVEEEIYKNIKEMGATIISVGHRPTLKAFHQYQLILDGETGYEFVEIKS</sequence>
<dbReference type="EMBL" id="JAOPGA020001438">
    <property type="protein sequence ID" value="KAL0488430.1"/>
    <property type="molecule type" value="Genomic_DNA"/>
</dbReference>
<feature type="transmembrane region" description="Helical" evidence="8">
    <location>
        <begin position="289"/>
        <end position="313"/>
    </location>
</feature>
<dbReference type="InterPro" id="IPR011527">
    <property type="entry name" value="ABC1_TM_dom"/>
</dbReference>
<proteinExistence type="inferred from homology"/>
<dbReference type="InterPro" id="IPR036640">
    <property type="entry name" value="ABC1_TM_sf"/>
</dbReference>
<dbReference type="InterPro" id="IPR003593">
    <property type="entry name" value="AAA+_ATPase"/>
</dbReference>
<feature type="domain" description="ABC transporter" evidence="9">
    <location>
        <begin position="401"/>
        <end position="608"/>
    </location>
</feature>
<dbReference type="InterPro" id="IPR003439">
    <property type="entry name" value="ABC_transporter-like_ATP-bd"/>
</dbReference>
<evidence type="ECO:0000256" key="2">
    <source>
        <dbReference type="ARBA" id="ARBA00022448"/>
    </source>
</evidence>
<evidence type="ECO:0000256" key="1">
    <source>
        <dbReference type="ARBA" id="ARBA00008575"/>
    </source>
</evidence>
<keyword evidence="3 8" id="KW-0812">Transmembrane</keyword>
<dbReference type="Pfam" id="PF06472">
    <property type="entry name" value="ABC_membrane_2"/>
    <property type="match status" value="1"/>
</dbReference>
<evidence type="ECO:0000256" key="3">
    <source>
        <dbReference type="ARBA" id="ARBA00022692"/>
    </source>
</evidence>
<keyword evidence="4" id="KW-0547">Nucleotide-binding</keyword>
<feature type="transmembrane region" description="Helical" evidence="8">
    <location>
        <begin position="102"/>
        <end position="119"/>
    </location>
</feature>
<gene>
    <name evidence="11" type="ORF">AKO1_015597</name>
</gene>
<dbReference type="SMART" id="SM00382">
    <property type="entry name" value="AAA"/>
    <property type="match status" value="1"/>
</dbReference>
<dbReference type="GO" id="GO:0005524">
    <property type="term" value="F:ATP binding"/>
    <property type="evidence" value="ECO:0007669"/>
    <property type="project" value="UniProtKB-KW"/>
</dbReference>
<dbReference type="PANTHER" id="PTHR11384">
    <property type="entry name" value="ATP-BINDING CASSETTE, SUB-FAMILY D MEMBER"/>
    <property type="match status" value="1"/>
</dbReference>
<protein>
    <submittedName>
        <fullName evidence="11">ATP-binding cassette, subfamily D</fullName>
    </submittedName>
</protein>
<evidence type="ECO:0000259" key="10">
    <source>
        <dbReference type="PROSITE" id="PS50929"/>
    </source>
</evidence>
<dbReference type="PROSITE" id="PS50929">
    <property type="entry name" value="ABC_TM1F"/>
    <property type="match status" value="1"/>
</dbReference>
<evidence type="ECO:0000256" key="6">
    <source>
        <dbReference type="ARBA" id="ARBA00022989"/>
    </source>
</evidence>
<dbReference type="GO" id="GO:0042760">
    <property type="term" value="P:very long-chain fatty acid catabolic process"/>
    <property type="evidence" value="ECO:0007669"/>
    <property type="project" value="TreeGrafter"/>
</dbReference>
<keyword evidence="5 11" id="KW-0067">ATP-binding</keyword>
<evidence type="ECO:0000313" key="12">
    <source>
        <dbReference type="Proteomes" id="UP001431209"/>
    </source>
</evidence>
<reference evidence="11 12" key="1">
    <citation type="submission" date="2024-03" db="EMBL/GenBank/DDBJ databases">
        <title>The Acrasis kona genome and developmental transcriptomes reveal deep origins of eukaryotic multicellular pathways.</title>
        <authorList>
            <person name="Sheikh S."/>
            <person name="Fu C.-J."/>
            <person name="Brown M.W."/>
            <person name="Baldauf S.L."/>
        </authorList>
    </citation>
    <scope>NUCLEOTIDE SEQUENCE [LARGE SCALE GENOMIC DNA]</scope>
    <source>
        <strain evidence="11 12">ATCC MYA-3509</strain>
    </source>
</reference>
<keyword evidence="7 8" id="KW-0472">Membrane</keyword>
<name>A0AAW2ZI02_9EUKA</name>
<keyword evidence="12" id="KW-1185">Reference proteome</keyword>
<dbReference type="InterPro" id="IPR017871">
    <property type="entry name" value="ABC_transporter-like_CS"/>
</dbReference>
<organism evidence="11 12">
    <name type="scientific">Acrasis kona</name>
    <dbReference type="NCBI Taxonomy" id="1008807"/>
    <lineage>
        <taxon>Eukaryota</taxon>
        <taxon>Discoba</taxon>
        <taxon>Heterolobosea</taxon>
        <taxon>Tetramitia</taxon>
        <taxon>Eutetramitia</taxon>
        <taxon>Acrasidae</taxon>
        <taxon>Acrasis</taxon>
    </lineage>
</organism>
<evidence type="ECO:0000256" key="4">
    <source>
        <dbReference type="ARBA" id="ARBA00022741"/>
    </source>
</evidence>
<dbReference type="GO" id="GO:0015910">
    <property type="term" value="P:long-chain fatty acid import into peroxisome"/>
    <property type="evidence" value="ECO:0007669"/>
    <property type="project" value="TreeGrafter"/>
</dbReference>
<dbReference type="GO" id="GO:0006635">
    <property type="term" value="P:fatty acid beta-oxidation"/>
    <property type="evidence" value="ECO:0007669"/>
    <property type="project" value="TreeGrafter"/>
</dbReference>
<feature type="transmembrane region" description="Helical" evidence="8">
    <location>
        <begin position="57"/>
        <end position="76"/>
    </location>
</feature>
<dbReference type="GO" id="GO:0016887">
    <property type="term" value="F:ATP hydrolysis activity"/>
    <property type="evidence" value="ECO:0007669"/>
    <property type="project" value="InterPro"/>
</dbReference>
<dbReference type="AlphaFoldDB" id="A0AAW2ZI02"/>
<dbReference type="PROSITE" id="PS00211">
    <property type="entry name" value="ABC_TRANSPORTER_1"/>
    <property type="match status" value="1"/>
</dbReference>
<dbReference type="GO" id="GO:0007031">
    <property type="term" value="P:peroxisome organization"/>
    <property type="evidence" value="ECO:0007669"/>
    <property type="project" value="TreeGrafter"/>
</dbReference>
<feature type="transmembrane region" description="Helical" evidence="8">
    <location>
        <begin position="184"/>
        <end position="203"/>
    </location>
</feature>
<feature type="domain" description="ABC transmembrane type-1" evidence="10">
    <location>
        <begin position="60"/>
        <end position="373"/>
    </location>
</feature>
<dbReference type="SUPFAM" id="SSF90123">
    <property type="entry name" value="ABC transporter transmembrane region"/>
    <property type="match status" value="1"/>
</dbReference>
<comment type="caution">
    <text evidence="11">The sequence shown here is derived from an EMBL/GenBank/DDBJ whole genome shotgun (WGS) entry which is preliminary data.</text>
</comment>
<dbReference type="CDD" id="cd03223">
    <property type="entry name" value="ABCD_peroxisomal_ALDP"/>
    <property type="match status" value="1"/>
</dbReference>
<evidence type="ECO:0000259" key="9">
    <source>
        <dbReference type="PROSITE" id="PS50893"/>
    </source>
</evidence>
<dbReference type="InterPro" id="IPR050835">
    <property type="entry name" value="ABC_transporter_sub-D"/>
</dbReference>
<dbReference type="GO" id="GO:0005778">
    <property type="term" value="C:peroxisomal membrane"/>
    <property type="evidence" value="ECO:0007669"/>
    <property type="project" value="TreeGrafter"/>
</dbReference>
<evidence type="ECO:0000256" key="5">
    <source>
        <dbReference type="ARBA" id="ARBA00022840"/>
    </source>
</evidence>
<keyword evidence="2" id="KW-0813">Transport</keyword>
<dbReference type="InterPro" id="IPR027417">
    <property type="entry name" value="P-loop_NTPase"/>
</dbReference>